<evidence type="ECO:0000313" key="8">
    <source>
        <dbReference type="EMBL" id="KAF4241102.1"/>
    </source>
</evidence>
<name>A0A8H4HB18_9EURO</name>
<keyword evidence="4 6" id="KW-1133">Transmembrane helix</keyword>
<evidence type="ECO:0000256" key="7">
    <source>
        <dbReference type="SAM" id="SignalP"/>
    </source>
</evidence>
<evidence type="ECO:0000256" key="4">
    <source>
        <dbReference type="ARBA" id="ARBA00022989"/>
    </source>
</evidence>
<evidence type="ECO:0000256" key="2">
    <source>
        <dbReference type="ARBA" id="ARBA00007520"/>
    </source>
</evidence>
<keyword evidence="5 6" id="KW-0472">Membrane</keyword>
<keyword evidence="3 6" id="KW-0812">Transmembrane</keyword>
<gene>
    <name evidence="8" type="ORF">CNMCM6805_004262</name>
</gene>
<proteinExistence type="inferred from homology"/>
<feature type="chain" id="PRO_5034730082" description="MFS transporter" evidence="7">
    <location>
        <begin position="20"/>
        <end position="113"/>
    </location>
</feature>
<evidence type="ECO:0008006" key="10">
    <source>
        <dbReference type="Google" id="ProtNLM"/>
    </source>
</evidence>
<reference evidence="8" key="1">
    <citation type="journal article" date="2020" name="bioRxiv">
        <title>Genomic and phenotypic heterogeneity of clinical isolates of the human pathogens Aspergillus fumigatus, Aspergillus lentulus and Aspergillus fumigatiaffinis.</title>
        <authorList>
            <person name="dos Santos R.A.C."/>
            <person name="Steenwyk J.L."/>
            <person name="Rivero-Menendez O."/>
            <person name="Mead M.E."/>
            <person name="Silva L.P."/>
            <person name="Bastos R.W."/>
            <person name="Alastruey-Izquierdo A."/>
            <person name="Goldman G.H."/>
            <person name="Rokas A."/>
        </authorList>
    </citation>
    <scope>NUCLEOTIDE SEQUENCE</scope>
    <source>
        <strain evidence="8">CNM-CM6805</strain>
    </source>
</reference>
<keyword evidence="7" id="KW-0732">Signal</keyword>
<evidence type="ECO:0000256" key="6">
    <source>
        <dbReference type="SAM" id="Phobius"/>
    </source>
</evidence>
<dbReference type="EMBL" id="JAAAPX010000022">
    <property type="protein sequence ID" value="KAF4241102.1"/>
    <property type="molecule type" value="Genomic_DNA"/>
</dbReference>
<feature type="signal peptide" evidence="7">
    <location>
        <begin position="1"/>
        <end position="19"/>
    </location>
</feature>
<evidence type="ECO:0000256" key="1">
    <source>
        <dbReference type="ARBA" id="ARBA00004141"/>
    </source>
</evidence>
<dbReference type="GO" id="GO:0005886">
    <property type="term" value="C:plasma membrane"/>
    <property type="evidence" value="ECO:0007669"/>
    <property type="project" value="TreeGrafter"/>
</dbReference>
<comment type="subcellular location">
    <subcellularLocation>
        <location evidence="1">Membrane</location>
        <topology evidence="1">Multi-pass membrane protein</topology>
    </subcellularLocation>
</comment>
<dbReference type="Proteomes" id="UP000653565">
    <property type="component" value="Unassembled WGS sequence"/>
</dbReference>
<evidence type="ECO:0000256" key="5">
    <source>
        <dbReference type="ARBA" id="ARBA00023136"/>
    </source>
</evidence>
<accession>A0A8H4HB18</accession>
<feature type="transmembrane region" description="Helical" evidence="6">
    <location>
        <begin position="75"/>
        <end position="95"/>
    </location>
</feature>
<dbReference type="PANTHER" id="PTHR23501:SF193">
    <property type="entry name" value="MULTIDRUG TRANSPORTER, PUTATIVE (AFU_ORTHOLOGUE AFUA_8G00940)-RELATED"/>
    <property type="match status" value="1"/>
</dbReference>
<evidence type="ECO:0000256" key="3">
    <source>
        <dbReference type="ARBA" id="ARBA00022692"/>
    </source>
</evidence>
<comment type="similarity">
    <text evidence="2">Belongs to the major facilitator superfamily. TCR/Tet family.</text>
</comment>
<sequence>MSSLTFLHTLGGVLMLTFGETIFTNSLRNTIPNDASGVDPKTIVEAGATNIRAIVTNPDTLAGVLAAYSKSIDCVFYLMIACSGAAFIFAWGIGWKDIRKKPISKEIRKRKLK</sequence>
<comment type="caution">
    <text evidence="8">The sequence shown here is derived from an EMBL/GenBank/DDBJ whole genome shotgun (WGS) entry which is preliminary data.</text>
</comment>
<dbReference type="PANTHER" id="PTHR23501">
    <property type="entry name" value="MAJOR FACILITATOR SUPERFAMILY"/>
    <property type="match status" value="1"/>
</dbReference>
<dbReference type="AlphaFoldDB" id="A0A8H4HB18"/>
<dbReference type="GO" id="GO:0022857">
    <property type="term" value="F:transmembrane transporter activity"/>
    <property type="evidence" value="ECO:0007669"/>
    <property type="project" value="TreeGrafter"/>
</dbReference>
<evidence type="ECO:0000313" key="9">
    <source>
        <dbReference type="Proteomes" id="UP000653565"/>
    </source>
</evidence>
<keyword evidence="9" id="KW-1185">Reference proteome</keyword>
<organism evidence="8 9">
    <name type="scientific">Aspergillus fumigatiaffinis</name>
    <dbReference type="NCBI Taxonomy" id="340414"/>
    <lineage>
        <taxon>Eukaryota</taxon>
        <taxon>Fungi</taxon>
        <taxon>Dikarya</taxon>
        <taxon>Ascomycota</taxon>
        <taxon>Pezizomycotina</taxon>
        <taxon>Eurotiomycetes</taxon>
        <taxon>Eurotiomycetidae</taxon>
        <taxon>Eurotiales</taxon>
        <taxon>Aspergillaceae</taxon>
        <taxon>Aspergillus</taxon>
        <taxon>Aspergillus subgen. Fumigati</taxon>
    </lineage>
</organism>
<reference evidence="8" key="2">
    <citation type="submission" date="2020-04" db="EMBL/GenBank/DDBJ databases">
        <authorList>
            <person name="Santos R.A.C."/>
            <person name="Steenwyk J.L."/>
            <person name="Rivero-Menendez O."/>
            <person name="Mead M.E."/>
            <person name="Silva L.P."/>
            <person name="Bastos R.W."/>
            <person name="Alastruey-Izquierdo A."/>
            <person name="Goldman G.H."/>
            <person name="Rokas A."/>
        </authorList>
    </citation>
    <scope>NUCLEOTIDE SEQUENCE</scope>
    <source>
        <strain evidence="8">CNM-CM6805</strain>
    </source>
</reference>
<protein>
    <recommendedName>
        <fullName evidence="10">MFS transporter</fullName>
    </recommendedName>
</protein>